<proteinExistence type="predicted"/>
<dbReference type="Gene3D" id="1.10.3380.20">
    <property type="match status" value="1"/>
</dbReference>
<dbReference type="InterPro" id="IPR001650">
    <property type="entry name" value="Helicase_C-like"/>
</dbReference>
<evidence type="ECO:0000256" key="4">
    <source>
        <dbReference type="ARBA" id="ARBA00022840"/>
    </source>
</evidence>
<dbReference type="RefSeq" id="WP_181829551.1">
    <property type="nucleotide sequence ID" value="NZ_CP104757.1"/>
</dbReference>
<dbReference type="SMART" id="SM00490">
    <property type="entry name" value="HELICc"/>
    <property type="match status" value="1"/>
</dbReference>
<dbReference type="PROSITE" id="PS51192">
    <property type="entry name" value="HELICASE_ATP_BIND_1"/>
    <property type="match status" value="1"/>
</dbReference>
<dbReference type="Gene3D" id="3.40.50.1460">
    <property type="match status" value="1"/>
</dbReference>
<keyword evidence="3 7" id="KW-0347">Helicase</keyword>
<evidence type="ECO:0000313" key="8">
    <source>
        <dbReference type="Proteomes" id="UP000530038"/>
    </source>
</evidence>
<organism evidence="7 8">
    <name type="scientific">Pectobacterium aroidearum</name>
    <dbReference type="NCBI Taxonomy" id="1201031"/>
    <lineage>
        <taxon>Bacteria</taxon>
        <taxon>Pseudomonadati</taxon>
        <taxon>Pseudomonadota</taxon>
        <taxon>Gammaproteobacteria</taxon>
        <taxon>Enterobacterales</taxon>
        <taxon>Pectobacteriaceae</taxon>
        <taxon>Pectobacterium</taxon>
    </lineage>
</organism>
<evidence type="ECO:0000313" key="7">
    <source>
        <dbReference type="EMBL" id="MBA5232699.1"/>
    </source>
</evidence>
<dbReference type="Pfam" id="PF00656">
    <property type="entry name" value="Peptidase_C14"/>
    <property type="match status" value="1"/>
</dbReference>
<dbReference type="SMART" id="SM00487">
    <property type="entry name" value="DEXDc"/>
    <property type="match status" value="1"/>
</dbReference>
<evidence type="ECO:0000256" key="1">
    <source>
        <dbReference type="ARBA" id="ARBA00022741"/>
    </source>
</evidence>
<dbReference type="InterPro" id="IPR014001">
    <property type="entry name" value="Helicase_ATP-bd"/>
</dbReference>
<dbReference type="GO" id="GO:0004386">
    <property type="term" value="F:helicase activity"/>
    <property type="evidence" value="ECO:0007669"/>
    <property type="project" value="UniProtKB-KW"/>
</dbReference>
<sequence>MAVNAIFVGINKHLDSSIPELSGARRDATALWALFNDTIDGLSSRLLVDEAATHSEVSAALLNTLAAANAEDVVIISFAGHGSPDGNLVLFDTNASNLAGTALSMLGLAESFKGTKAKAVLCILDSCFSGQAPARILETIARPRNPFTLTDIYGEGRILLAACAANESAWEQPGTGHGLLTHAVIEALTGTEGKPVSFPEIGGEIIRLARVEAERISVTQTPVFLGSVHGGLIFPGLKKGENYAAAFPSRAIQQMSGAFADFSAYGFSPEIVERWSSDYPYGLNALQLKAVNEFGVLNGNSLLVVAPTSSGKTMVGEVAAIQAVTSGKKAAFLLPYRALVNEKFEEFSERYSSAGLRVVRCSGDATDGIGPVLTGRYDLGFFTYETFLNLALGSPRLLSQLGLVVLDEGQFITDPQRGITVELIFSLLLRARLNGIKPQLLILSAVIGKLNNFDRWLGVPLLLSRDRPVPLIEGVLDRLGIFQFVDIDGTAKTETLLAPNRIVQRRSKPSSQDVIVPLAKQLISKGEKLLVFRNMRGSAQGCAKYLAKELGLQPARAVLDMLPTQDLTGASQDLRECLNGGTAFHNTNLLRAERETVEKEYRNTTGGIHALVATTTLAAGINTPASTVVLAENEFVGEDGRQFTVAEYKNMAGRAGRLGFNETGKAIILANTSMERAQLFQHYVMGVPEDVNSSFKQRDLPTWTLRLLSQVRGIRASDIPGLLVNTFGGYSASRANPQWLGIVETEVTVLVERMLKLRLVEHEGDTIHLTLLGRACGVSSLSFESSLRLVELMENLNLAQTPAFHMLAMVQVLDELDAIYTPVMKKGHAESVRINELVQRFGQPMSALLQRYCYNQAEFLARCKRAALLYDWIGGTSVDELEKRYSTTPFGGAIGYGNIMGIADATRFHLRSAHQILTTLFPSQPDFLQDLDVILQRLELGLPSNALPLTKLPVRLSRGSYLALLSAGILSSAELHNLSYEQLQQYVGLADGDLLRATVT</sequence>
<dbReference type="CDD" id="cd17921">
    <property type="entry name" value="DEXHc_Ski2"/>
    <property type="match status" value="1"/>
</dbReference>
<protein>
    <submittedName>
        <fullName evidence="7">DEAD/DEAH box helicase</fullName>
    </submittedName>
</protein>
<dbReference type="SUPFAM" id="SSF158702">
    <property type="entry name" value="Sec63 N-terminal domain-like"/>
    <property type="match status" value="1"/>
</dbReference>
<reference evidence="7 8" key="1">
    <citation type="submission" date="2020-07" db="EMBL/GenBank/DDBJ databases">
        <title>Characterization of Pectobacterium aroidearum strains causing soft rot on Amorphophallus konjac.</title>
        <authorList>
            <person name="Xie H."/>
        </authorList>
    </citation>
    <scope>NUCLEOTIDE SEQUENCE [LARGE SCALE GENOMIC DNA]</scope>
    <source>
        <strain evidence="7 8">MY10</strain>
    </source>
</reference>
<dbReference type="InterPro" id="IPR027417">
    <property type="entry name" value="P-loop_NTPase"/>
</dbReference>
<dbReference type="Pfam" id="PF00271">
    <property type="entry name" value="Helicase_C"/>
    <property type="match status" value="1"/>
</dbReference>
<dbReference type="InterPro" id="IPR011545">
    <property type="entry name" value="DEAD/DEAH_box_helicase_dom"/>
</dbReference>
<dbReference type="PANTHER" id="PTHR47961">
    <property type="entry name" value="DNA POLYMERASE THETA, PUTATIVE (AFU_ORTHOLOGUE AFUA_1G05260)-RELATED"/>
    <property type="match status" value="1"/>
</dbReference>
<evidence type="ECO:0000256" key="2">
    <source>
        <dbReference type="ARBA" id="ARBA00022801"/>
    </source>
</evidence>
<keyword evidence="8" id="KW-1185">Reference proteome</keyword>
<dbReference type="SUPFAM" id="SSF52540">
    <property type="entry name" value="P-loop containing nucleoside triphosphate hydrolases"/>
    <property type="match status" value="1"/>
</dbReference>
<evidence type="ECO:0000256" key="3">
    <source>
        <dbReference type="ARBA" id="ARBA00022806"/>
    </source>
</evidence>
<feature type="domain" description="Helicase ATP-binding" evidence="5">
    <location>
        <begin position="293"/>
        <end position="465"/>
    </location>
</feature>
<gene>
    <name evidence="7" type="ORF">H2Y56_11315</name>
</gene>
<dbReference type="CDD" id="cd18795">
    <property type="entry name" value="SF2_C_Ski2"/>
    <property type="match status" value="1"/>
</dbReference>
<comment type="caution">
    <text evidence="7">The sequence shown here is derived from an EMBL/GenBank/DDBJ whole genome shotgun (WGS) entry which is preliminary data.</text>
</comment>
<dbReference type="Pfam" id="PF00270">
    <property type="entry name" value="DEAD"/>
    <property type="match status" value="1"/>
</dbReference>
<name>A0ABR5ZDP1_9GAMM</name>
<keyword evidence="2" id="KW-0378">Hydrolase</keyword>
<evidence type="ECO:0000259" key="5">
    <source>
        <dbReference type="PROSITE" id="PS51192"/>
    </source>
</evidence>
<dbReference type="PROSITE" id="PS51194">
    <property type="entry name" value="HELICASE_CTER"/>
    <property type="match status" value="1"/>
</dbReference>
<feature type="domain" description="Helicase C-terminal" evidence="6">
    <location>
        <begin position="510"/>
        <end position="708"/>
    </location>
</feature>
<keyword evidence="4" id="KW-0067">ATP-binding</keyword>
<accession>A0ABR5ZDP1</accession>
<dbReference type="Proteomes" id="UP000530038">
    <property type="component" value="Unassembled WGS sequence"/>
</dbReference>
<dbReference type="InterPro" id="IPR050474">
    <property type="entry name" value="Hel308_SKI2-like"/>
</dbReference>
<dbReference type="PANTHER" id="PTHR47961:SF1">
    <property type="entry name" value="ATP-DEPENDENT HELICASE MJ1401-RELATED"/>
    <property type="match status" value="1"/>
</dbReference>
<dbReference type="InterPro" id="IPR011600">
    <property type="entry name" value="Pept_C14_caspase"/>
</dbReference>
<keyword evidence="1" id="KW-0547">Nucleotide-binding</keyword>
<evidence type="ECO:0000259" key="6">
    <source>
        <dbReference type="PROSITE" id="PS51194"/>
    </source>
</evidence>
<dbReference type="EMBL" id="JACERK010000004">
    <property type="protein sequence ID" value="MBA5232699.1"/>
    <property type="molecule type" value="Genomic_DNA"/>
</dbReference>
<dbReference type="Gene3D" id="3.40.50.300">
    <property type="entry name" value="P-loop containing nucleotide triphosphate hydrolases"/>
    <property type="match status" value="2"/>
</dbReference>